<dbReference type="EMBL" id="CP003493">
    <property type="protein sequence ID" value="AFV88344.1"/>
    <property type="molecule type" value="Genomic_DNA"/>
</dbReference>
<sequence length="115" mass="11526">MNLAPRLAGMKNCLKDPESLSTAPVVAAGLIGGWQVARATGVRPIGGVVLAAAGVLAGRSWWARKGAATAVGLSAAYLGAFGASHPLAKRIGAWPSVLTVTAAAAGAAYWFGDRN</sequence>
<proteinExistence type="predicted"/>
<evidence type="ECO:0000313" key="3">
    <source>
        <dbReference type="Proteomes" id="UP000000214"/>
    </source>
</evidence>
<dbReference type="STRING" id="1171373.PACID_05030"/>
<reference evidence="2 3" key="1">
    <citation type="journal article" date="2012" name="BMC Genomics">
        <title>The genome sequence of Propionibacterium acidipropionici provides insights into its biotechnological and industrial potential.</title>
        <authorList>
            <person name="Parizzi L.P."/>
            <person name="Grassi M.C."/>
            <person name="Llerena L.A."/>
            <person name="Carazzolle M.F."/>
            <person name="Queiroz V.L."/>
            <person name="Lunardi I."/>
            <person name="Zeidler A.F."/>
            <person name="Teixeira P.J."/>
            <person name="Mieczkowski P."/>
            <person name="Rincones J."/>
            <person name="Pereira G.A."/>
        </authorList>
    </citation>
    <scope>NUCLEOTIDE SEQUENCE [LARGE SCALE GENOMIC DNA]</scope>
    <source>
        <strain evidence="3">ATCC 4875 / DSM 20272 / JCM 6432 / NBRC 12425 / NCIMB 8070</strain>
    </source>
</reference>
<dbReference type="PATRIC" id="fig|1171373.8.peg.507"/>
<dbReference type="Proteomes" id="UP000000214">
    <property type="component" value="Chromosome"/>
</dbReference>
<evidence type="ECO:0000256" key="1">
    <source>
        <dbReference type="SAM" id="Phobius"/>
    </source>
</evidence>
<dbReference type="AlphaFoldDB" id="K7RKC1"/>
<feature type="transmembrane region" description="Helical" evidence="1">
    <location>
        <begin position="91"/>
        <end position="111"/>
    </location>
</feature>
<accession>K7RKC1</accession>
<name>K7RKC1_ACIA4</name>
<gene>
    <name evidence="2" type="ordered locus">PACID_05030</name>
</gene>
<evidence type="ECO:0000313" key="2">
    <source>
        <dbReference type="EMBL" id="AFV88344.1"/>
    </source>
</evidence>
<keyword evidence="1" id="KW-0812">Transmembrane</keyword>
<dbReference type="eggNOG" id="ENOG50337EH">
    <property type="taxonomic scope" value="Bacteria"/>
</dbReference>
<dbReference type="KEGG" id="pbo:PACID_05030"/>
<organism evidence="2 3">
    <name type="scientific">Acidipropionibacterium acidipropionici (strain ATCC 4875 / DSM 20272 / JCM 6432 / NBRC 12425 / NCIMB 8070 / 4)</name>
    <name type="common">Propionibacterium acidipropionici</name>
    <dbReference type="NCBI Taxonomy" id="1171373"/>
    <lineage>
        <taxon>Bacteria</taxon>
        <taxon>Bacillati</taxon>
        <taxon>Actinomycetota</taxon>
        <taxon>Actinomycetes</taxon>
        <taxon>Propionibacteriales</taxon>
        <taxon>Propionibacteriaceae</taxon>
        <taxon>Acidipropionibacterium</taxon>
    </lineage>
</organism>
<protein>
    <submittedName>
        <fullName evidence="2">Membrane protein</fullName>
    </submittedName>
</protein>
<dbReference type="HOGENOM" id="CLU_170283_0_0_11"/>
<keyword evidence="1" id="KW-0472">Membrane</keyword>
<keyword evidence="1" id="KW-1133">Transmembrane helix</keyword>